<reference evidence="2 3" key="1">
    <citation type="journal article" date="2021" name="Elife">
        <title>Chloroplast acquisition without the gene transfer in kleptoplastic sea slugs, Plakobranchus ocellatus.</title>
        <authorList>
            <person name="Maeda T."/>
            <person name="Takahashi S."/>
            <person name="Yoshida T."/>
            <person name="Shimamura S."/>
            <person name="Takaki Y."/>
            <person name="Nagai Y."/>
            <person name="Toyoda A."/>
            <person name="Suzuki Y."/>
            <person name="Arimoto A."/>
            <person name="Ishii H."/>
            <person name="Satoh N."/>
            <person name="Nishiyama T."/>
            <person name="Hasebe M."/>
            <person name="Maruyama T."/>
            <person name="Minagawa J."/>
            <person name="Obokata J."/>
            <person name="Shigenobu S."/>
        </authorList>
    </citation>
    <scope>NUCLEOTIDE SEQUENCE [LARGE SCALE GENOMIC DNA]</scope>
</reference>
<dbReference type="InterPro" id="IPR046616">
    <property type="entry name" value="DUF6729"/>
</dbReference>
<evidence type="ECO:0000313" key="2">
    <source>
        <dbReference type="EMBL" id="GFS07735.1"/>
    </source>
</evidence>
<evidence type="ECO:0000259" key="1">
    <source>
        <dbReference type="Pfam" id="PF20499"/>
    </source>
</evidence>
<sequence length="283" mass="31936">MLQRKLQEHHYTNYLEKTIRYQCALGKFAAQFVSRPVSAAKALPPYRPVPTARWLLDVYVSDVHSRLEVLKAKVTSTFGTILKMGSNKRVVKKLAGEAAGTAAWSINVGNEHGQVLMSVLTASEASEGLWNKADGLMKRFESAGMPEPKLLYVNQDCCGKSHTEARNLFPKWKHLVVRLDIWHFMRRLDCCVSSESHPLYATFLRKLSAVIFQWDEGDVKRLQEAKAKEIQSRGLRLPVELTSKELNPHCRRKTRGAVETEALIDEILTIYNDPRCSGDGGPD</sequence>
<evidence type="ECO:0000313" key="3">
    <source>
        <dbReference type="Proteomes" id="UP000762676"/>
    </source>
</evidence>
<name>A0AAV4ICW3_9GAST</name>
<gene>
    <name evidence="2" type="ORF">ElyMa_006576000</name>
</gene>
<dbReference type="PANTHER" id="PTHR24401">
    <property type="entry name" value="SI:CH211-243P7.3-RELATED"/>
    <property type="match status" value="1"/>
</dbReference>
<dbReference type="EMBL" id="BMAT01013220">
    <property type="protein sequence ID" value="GFS07735.1"/>
    <property type="molecule type" value="Genomic_DNA"/>
</dbReference>
<proteinExistence type="predicted"/>
<comment type="caution">
    <text evidence="2">The sequence shown here is derived from an EMBL/GenBank/DDBJ whole genome shotgun (WGS) entry which is preliminary data.</text>
</comment>
<accession>A0AAV4ICW3</accession>
<feature type="domain" description="DUF6729" evidence="1">
    <location>
        <begin position="2"/>
        <end position="63"/>
    </location>
</feature>
<keyword evidence="3" id="KW-1185">Reference proteome</keyword>
<dbReference type="Pfam" id="PF20499">
    <property type="entry name" value="DUF6729"/>
    <property type="match status" value="1"/>
</dbReference>
<protein>
    <recommendedName>
        <fullName evidence="1">DUF6729 domain-containing protein</fullName>
    </recommendedName>
</protein>
<dbReference type="Proteomes" id="UP000762676">
    <property type="component" value="Unassembled WGS sequence"/>
</dbReference>
<dbReference type="PANTHER" id="PTHR24401:SF29">
    <property type="entry name" value="SI:CH211-243P7.3-RELATED"/>
    <property type="match status" value="1"/>
</dbReference>
<dbReference type="AlphaFoldDB" id="A0AAV4ICW3"/>
<organism evidence="2 3">
    <name type="scientific">Elysia marginata</name>
    <dbReference type="NCBI Taxonomy" id="1093978"/>
    <lineage>
        <taxon>Eukaryota</taxon>
        <taxon>Metazoa</taxon>
        <taxon>Spiralia</taxon>
        <taxon>Lophotrochozoa</taxon>
        <taxon>Mollusca</taxon>
        <taxon>Gastropoda</taxon>
        <taxon>Heterobranchia</taxon>
        <taxon>Euthyneura</taxon>
        <taxon>Panpulmonata</taxon>
        <taxon>Sacoglossa</taxon>
        <taxon>Placobranchoidea</taxon>
        <taxon>Plakobranchidae</taxon>
        <taxon>Elysia</taxon>
    </lineage>
</organism>